<dbReference type="PANTHER" id="PTHR13518:SF1">
    <property type="entry name" value="C2ORF42 HOMOLOG"/>
    <property type="match status" value="1"/>
</dbReference>
<keyword evidence="5" id="KW-1185">Reference proteome</keyword>
<protein>
    <recommendedName>
        <fullName evidence="6">SWIM-type domain-containing protein</fullName>
    </recommendedName>
</protein>
<dbReference type="EMBL" id="OU898280">
    <property type="protein sequence ID" value="CAG9834083.1"/>
    <property type="molecule type" value="Genomic_DNA"/>
</dbReference>
<dbReference type="Pfam" id="PF21771">
    <property type="entry name" value="CFAP58_CC"/>
    <property type="match status" value="1"/>
</dbReference>
<feature type="domain" description="Cilia- and flagella-associated protein 58 central coiled coil" evidence="3">
    <location>
        <begin position="1"/>
        <end position="180"/>
    </location>
</feature>
<feature type="coiled-coil region" evidence="1">
    <location>
        <begin position="9"/>
        <end position="127"/>
    </location>
</feature>
<dbReference type="GO" id="GO:0005634">
    <property type="term" value="C:nucleus"/>
    <property type="evidence" value="ECO:0007669"/>
    <property type="project" value="TreeGrafter"/>
</dbReference>
<keyword evidence="1" id="KW-0175">Coiled coil</keyword>
<dbReference type="Proteomes" id="UP001153709">
    <property type="component" value="Chromosome 5"/>
</dbReference>
<dbReference type="Pfam" id="PF14952">
    <property type="entry name" value="zf-tcix"/>
    <property type="match status" value="1"/>
</dbReference>
<dbReference type="InterPro" id="IPR029269">
    <property type="entry name" value="Zf-tcix"/>
</dbReference>
<dbReference type="InterPro" id="IPR049270">
    <property type="entry name" value="CFAP58_CC"/>
</dbReference>
<dbReference type="OrthoDB" id="6506929at2759"/>
<evidence type="ECO:0000256" key="1">
    <source>
        <dbReference type="SAM" id="Coils"/>
    </source>
</evidence>
<accession>A0A9N9XFI0</accession>
<gene>
    <name evidence="4" type="ORF">DIABBA_LOCUS7431</name>
</gene>
<sequence>MYEAMRSDRNALQKLHQESTAEAGELKKKLRLVSHQIEQLKENIGQKEKQLIKDESIVRKLTKEKEQLKIEVMTGLDQIRVLKTENKELHDEEKRLHKTLANLNRTIKEQAKDLEQLMNERDVLGSQLVRRNDEIALLNEKIVILQATLTRGETHYELRLDDIRLLKLEIKRLRQEKGHISKTMASMVELRQEVFHLERDLTRSRLKCKALEQEVQNPLNIHRWRKLAGSDPEVLDLLQKIQILQKRLLQQGSLAVERERQLKQAERLYLNLRKVVARQPGPGIQEELCKTQRALKSRGNKLKCMVSELNMADLKANEYKSDLQRVTEELADLKRKYLAEKKANRNLRMAYESSRELNRGRSSSGTGEVKFTGGGFRMSVSQISTKNKMIPSQKRPLYTTLLTMSEDFTEYPQKLLSGLGKSTKRGIKKCARCGTYNGTRSSVCKNKNCNVVNVDAVKLLTNTEKQLYSVKIWDMGPNYRAFVQLPLLQSCSNEDPHVYSDVALCFVDSCKNSFDNSILKCHEEGTDSDSKKLLVCTHIRSALKSQNKATPMELKPSVLSSLNIRDDIKEKLCSFDSEKEGVFVQRVSKTVMAVKCQASAKHPLGYLHFTFIKGKGKDVYEKFYCSCSEFSVSELSGEGFDNVKYKCIHYYACIWALASDHRLSDEFTNILRNEFVGSNNNNTCQSVKSRDIATHTDSIKVTEKIDSKHSTDPNDFNVADSKKVFQNTHPKDQVLLTDSNKIMQKGKCRHVNKHAINLVNRKNSSKIVKKNFILHRKKETLKQCQKIMPKILPIEIKVLEETPKSNDVVSWGFIDWLSFVTESINRTMQFENYAMVNTTILQIPEDFYNYFAKRIPSIYEVVQTGNSSAYYIMNILHLKEIFDTPKIKLKISKKFVHNDEKGYVEFDENDDNEDESFLCPFIYFINVGQSTVDESDNTNNYFYVEWTPSVFSVTNIGQLRFQYKYGRKST</sequence>
<dbReference type="InterPro" id="IPR026049">
    <property type="entry name" value="C2orf42"/>
</dbReference>
<feature type="coiled-coil region" evidence="1">
    <location>
        <begin position="309"/>
        <end position="343"/>
    </location>
</feature>
<dbReference type="PANTHER" id="PTHR13518">
    <property type="entry name" value="PUTATIVE TREBLE-CLEF ZINC-FINGER C2ORF42 FAMILY MEMBER"/>
    <property type="match status" value="1"/>
</dbReference>
<evidence type="ECO:0008006" key="6">
    <source>
        <dbReference type="Google" id="ProtNLM"/>
    </source>
</evidence>
<name>A0A9N9XFI0_DIABA</name>
<dbReference type="AlphaFoldDB" id="A0A9N9XFI0"/>
<reference evidence="4" key="1">
    <citation type="submission" date="2022-01" db="EMBL/GenBank/DDBJ databases">
        <authorList>
            <person name="King R."/>
        </authorList>
    </citation>
    <scope>NUCLEOTIDE SEQUENCE</scope>
</reference>
<evidence type="ECO:0000259" key="3">
    <source>
        <dbReference type="Pfam" id="PF21771"/>
    </source>
</evidence>
<feature type="domain" description="Putative treble-clef zinc-finger" evidence="2">
    <location>
        <begin position="419"/>
        <end position="454"/>
    </location>
</feature>
<evidence type="ECO:0000313" key="5">
    <source>
        <dbReference type="Proteomes" id="UP001153709"/>
    </source>
</evidence>
<evidence type="ECO:0000259" key="2">
    <source>
        <dbReference type="Pfam" id="PF14952"/>
    </source>
</evidence>
<evidence type="ECO:0000313" key="4">
    <source>
        <dbReference type="EMBL" id="CAG9834083.1"/>
    </source>
</evidence>
<proteinExistence type="predicted"/>
<organism evidence="4 5">
    <name type="scientific">Diabrotica balteata</name>
    <name type="common">Banded cucumber beetle</name>
    <dbReference type="NCBI Taxonomy" id="107213"/>
    <lineage>
        <taxon>Eukaryota</taxon>
        <taxon>Metazoa</taxon>
        <taxon>Ecdysozoa</taxon>
        <taxon>Arthropoda</taxon>
        <taxon>Hexapoda</taxon>
        <taxon>Insecta</taxon>
        <taxon>Pterygota</taxon>
        <taxon>Neoptera</taxon>
        <taxon>Endopterygota</taxon>
        <taxon>Coleoptera</taxon>
        <taxon>Polyphaga</taxon>
        <taxon>Cucujiformia</taxon>
        <taxon>Chrysomeloidea</taxon>
        <taxon>Chrysomelidae</taxon>
        <taxon>Galerucinae</taxon>
        <taxon>Diabroticina</taxon>
        <taxon>Diabroticites</taxon>
        <taxon>Diabrotica</taxon>
    </lineage>
</organism>